<keyword evidence="6" id="KW-0406">Ion transport</keyword>
<dbReference type="Proteomes" id="UP000187429">
    <property type="component" value="Unassembled WGS sequence"/>
</dbReference>
<evidence type="ECO:0000256" key="7">
    <source>
        <dbReference type="ARBA" id="ARBA00023136"/>
    </source>
</evidence>
<evidence type="ECO:0000256" key="4">
    <source>
        <dbReference type="ARBA" id="ARBA00022692"/>
    </source>
</evidence>
<dbReference type="GO" id="GO:0005886">
    <property type="term" value="C:plasma membrane"/>
    <property type="evidence" value="ECO:0007669"/>
    <property type="project" value="UniProtKB-SubCell"/>
</dbReference>
<feature type="non-terminal residue" evidence="8">
    <location>
        <position position="114"/>
    </location>
</feature>
<comment type="subcellular location">
    <subcellularLocation>
        <location evidence="1">Cell membrane</location>
        <topology evidence="1">Multi-pass membrane protein</topology>
    </subcellularLocation>
</comment>
<protein>
    <submittedName>
        <fullName evidence="8">UPF0187 protein</fullName>
    </submittedName>
</protein>
<evidence type="ECO:0000256" key="5">
    <source>
        <dbReference type="ARBA" id="ARBA00022989"/>
    </source>
</evidence>
<evidence type="ECO:0000313" key="9">
    <source>
        <dbReference type="Proteomes" id="UP000187429"/>
    </source>
</evidence>
<evidence type="ECO:0000256" key="2">
    <source>
        <dbReference type="ARBA" id="ARBA00022448"/>
    </source>
</evidence>
<evidence type="ECO:0000256" key="3">
    <source>
        <dbReference type="ARBA" id="ARBA00022475"/>
    </source>
</evidence>
<dbReference type="GO" id="GO:0005254">
    <property type="term" value="F:chloride channel activity"/>
    <property type="evidence" value="ECO:0007669"/>
    <property type="project" value="InterPro"/>
</dbReference>
<dbReference type="OrthoDB" id="1368at2759"/>
<evidence type="ECO:0000256" key="6">
    <source>
        <dbReference type="ARBA" id="ARBA00023065"/>
    </source>
</evidence>
<dbReference type="EMBL" id="LSSM01006792">
    <property type="protein sequence ID" value="OMJ10051.1"/>
    <property type="molecule type" value="Genomic_DNA"/>
</dbReference>
<organism evidence="8 9">
    <name type="scientific">Smittium culicis</name>
    <dbReference type="NCBI Taxonomy" id="133412"/>
    <lineage>
        <taxon>Eukaryota</taxon>
        <taxon>Fungi</taxon>
        <taxon>Fungi incertae sedis</taxon>
        <taxon>Zoopagomycota</taxon>
        <taxon>Kickxellomycotina</taxon>
        <taxon>Harpellomycetes</taxon>
        <taxon>Harpellales</taxon>
        <taxon>Legeriomycetaceae</taxon>
        <taxon>Smittium</taxon>
    </lineage>
</organism>
<dbReference type="AlphaFoldDB" id="A0A1R1X5Y9"/>
<dbReference type="PANTHER" id="PTHR33281">
    <property type="entry name" value="UPF0187 PROTEIN YNEE"/>
    <property type="match status" value="1"/>
</dbReference>
<keyword evidence="2" id="KW-0813">Transport</keyword>
<keyword evidence="4" id="KW-0812">Transmembrane</keyword>
<evidence type="ECO:0000313" key="8">
    <source>
        <dbReference type="EMBL" id="OMJ10051.1"/>
    </source>
</evidence>
<reference evidence="9" key="1">
    <citation type="submission" date="2017-01" db="EMBL/GenBank/DDBJ databases">
        <authorList>
            <person name="Wang Y."/>
            <person name="White M."/>
            <person name="Kvist S."/>
            <person name="Moncalvo J.-M."/>
        </authorList>
    </citation>
    <scope>NUCLEOTIDE SEQUENCE [LARGE SCALE GENOMIC DNA]</scope>
    <source>
        <strain evidence="9">ID-206-W2</strain>
    </source>
</reference>
<keyword evidence="9" id="KW-1185">Reference proteome</keyword>
<accession>A0A1R1X5Y9</accession>
<keyword evidence="5" id="KW-1133">Transmembrane helix</keyword>
<dbReference type="InterPro" id="IPR044669">
    <property type="entry name" value="YneE/VCCN1/2-like"/>
</dbReference>
<keyword evidence="3" id="KW-1003">Cell membrane</keyword>
<name>A0A1R1X5Y9_9FUNG</name>
<gene>
    <name evidence="8" type="ORF">AYI69_g10409</name>
</gene>
<dbReference type="PANTHER" id="PTHR33281:SF19">
    <property type="entry name" value="VOLTAGE-DEPENDENT ANION CHANNEL-FORMING PROTEIN YNEE"/>
    <property type="match status" value="1"/>
</dbReference>
<sequence length="114" mass="13304">MSESAFKRRLIIIKKKIRTFFPEVKYFPENEVFIKLLPRLFISTIYAVISCAVMNRVETQKIPGQFTTVISLVMGLLLVFRTNSAYDRFWEGRKIWSGIEAVTTNMIKIIHNSI</sequence>
<dbReference type="Pfam" id="PF25539">
    <property type="entry name" value="Bestrophin_2"/>
    <property type="match status" value="1"/>
</dbReference>
<keyword evidence="7" id="KW-0472">Membrane</keyword>
<comment type="caution">
    <text evidence="8">The sequence shown here is derived from an EMBL/GenBank/DDBJ whole genome shotgun (WGS) entry which is preliminary data.</text>
</comment>
<proteinExistence type="predicted"/>
<evidence type="ECO:0000256" key="1">
    <source>
        <dbReference type="ARBA" id="ARBA00004651"/>
    </source>
</evidence>